<organism evidence="2">
    <name type="scientific">Rhipicephalus zambeziensis</name>
    <dbReference type="NCBI Taxonomy" id="60191"/>
    <lineage>
        <taxon>Eukaryota</taxon>
        <taxon>Metazoa</taxon>
        <taxon>Ecdysozoa</taxon>
        <taxon>Arthropoda</taxon>
        <taxon>Chelicerata</taxon>
        <taxon>Arachnida</taxon>
        <taxon>Acari</taxon>
        <taxon>Parasitiformes</taxon>
        <taxon>Ixodida</taxon>
        <taxon>Ixodoidea</taxon>
        <taxon>Ixodidae</taxon>
        <taxon>Rhipicephalinae</taxon>
        <taxon>Rhipicephalus</taxon>
        <taxon>Rhipicephalus</taxon>
    </lineage>
</organism>
<sequence length="112" mass="12853">MLYIYFTTAICVYVCALFFNGASASTPARMDWSSFFLYESTCIAKELVTLGELMHNLMKELWRKLRTRGKTREDETGTLSRFRSVFPCFVCATSFSLNPQGILILSLCVFKF</sequence>
<feature type="signal peptide" evidence="1">
    <location>
        <begin position="1"/>
        <end position="24"/>
    </location>
</feature>
<reference evidence="2" key="1">
    <citation type="journal article" date="2017" name="Parasit. Vectors">
        <title>Sialotranscriptomics of Rhipicephalus zambeziensis reveals intricate expression profiles of secretory proteins and suggests tight temporal transcriptional regulation during blood-feeding.</title>
        <authorList>
            <person name="de Castro M.H."/>
            <person name="de Klerk D."/>
            <person name="Pienaar R."/>
            <person name="Rees D.J.G."/>
            <person name="Mans B.J."/>
        </authorList>
    </citation>
    <scope>NUCLEOTIDE SEQUENCE</scope>
    <source>
        <tissue evidence="2">Salivary glands</tissue>
    </source>
</reference>
<accession>A0A224YFQ8</accession>
<name>A0A224YFQ8_9ACAR</name>
<protein>
    <recommendedName>
        <fullName evidence="3">Lipocalin</fullName>
    </recommendedName>
</protein>
<evidence type="ECO:0000256" key="1">
    <source>
        <dbReference type="SAM" id="SignalP"/>
    </source>
</evidence>
<dbReference type="AlphaFoldDB" id="A0A224YFQ8"/>
<keyword evidence="1" id="KW-0732">Signal</keyword>
<dbReference type="EMBL" id="GFPF01001466">
    <property type="protein sequence ID" value="MAA12612.1"/>
    <property type="molecule type" value="Transcribed_RNA"/>
</dbReference>
<proteinExistence type="predicted"/>
<feature type="chain" id="PRO_5012330099" description="Lipocalin" evidence="1">
    <location>
        <begin position="25"/>
        <end position="112"/>
    </location>
</feature>
<evidence type="ECO:0000313" key="2">
    <source>
        <dbReference type="EMBL" id="MAA12612.1"/>
    </source>
</evidence>
<evidence type="ECO:0008006" key="3">
    <source>
        <dbReference type="Google" id="ProtNLM"/>
    </source>
</evidence>